<feature type="domain" description="WAP" evidence="3">
    <location>
        <begin position="261"/>
        <end position="307"/>
    </location>
</feature>
<evidence type="ECO:0000313" key="4">
    <source>
        <dbReference type="EMBL" id="PIO31292.1"/>
    </source>
</evidence>
<dbReference type="GO" id="GO:0005615">
    <property type="term" value="C:extracellular space"/>
    <property type="evidence" value="ECO:0007669"/>
    <property type="project" value="TreeGrafter"/>
</dbReference>
<dbReference type="GO" id="GO:0004867">
    <property type="term" value="F:serine-type endopeptidase inhibitor activity"/>
    <property type="evidence" value="ECO:0007669"/>
    <property type="project" value="TreeGrafter"/>
</dbReference>
<evidence type="ECO:0000259" key="3">
    <source>
        <dbReference type="PROSITE" id="PS51390"/>
    </source>
</evidence>
<dbReference type="InterPro" id="IPR050514">
    <property type="entry name" value="WAP_four-disulfide_core"/>
</dbReference>
<dbReference type="SMART" id="SM00217">
    <property type="entry name" value="WAP"/>
    <property type="match status" value="10"/>
</dbReference>
<feature type="domain" description="WAP" evidence="3">
    <location>
        <begin position="308"/>
        <end position="362"/>
    </location>
</feature>
<protein>
    <recommendedName>
        <fullName evidence="3">WAP domain-containing protein</fullName>
    </recommendedName>
</protein>
<feature type="domain" description="WAP" evidence="3">
    <location>
        <begin position="43"/>
        <end position="97"/>
    </location>
</feature>
<keyword evidence="1" id="KW-0732">Signal</keyword>
<evidence type="ECO:0000256" key="2">
    <source>
        <dbReference type="ARBA" id="ARBA00023157"/>
    </source>
</evidence>
<dbReference type="InterPro" id="IPR036645">
    <property type="entry name" value="Elafin-like_sf"/>
</dbReference>
<name>A0A2G9RTS9_AQUCT</name>
<feature type="domain" description="WAP" evidence="3">
    <location>
        <begin position="99"/>
        <end position="145"/>
    </location>
</feature>
<dbReference type="PROSITE" id="PS51390">
    <property type="entry name" value="WAP"/>
    <property type="match status" value="10"/>
</dbReference>
<feature type="domain" description="WAP" evidence="3">
    <location>
        <begin position="470"/>
        <end position="524"/>
    </location>
</feature>
<evidence type="ECO:0000256" key="1">
    <source>
        <dbReference type="ARBA" id="ARBA00022729"/>
    </source>
</evidence>
<reference evidence="5" key="1">
    <citation type="journal article" date="2017" name="Nat. Commun.">
        <title>The North American bullfrog draft genome provides insight into hormonal regulation of long noncoding RNA.</title>
        <authorList>
            <person name="Hammond S.A."/>
            <person name="Warren R.L."/>
            <person name="Vandervalk B.P."/>
            <person name="Kucuk E."/>
            <person name="Khan H."/>
            <person name="Gibb E.A."/>
            <person name="Pandoh P."/>
            <person name="Kirk H."/>
            <person name="Zhao Y."/>
            <person name="Jones M."/>
            <person name="Mungall A.J."/>
            <person name="Coope R."/>
            <person name="Pleasance S."/>
            <person name="Moore R.A."/>
            <person name="Holt R.A."/>
            <person name="Round J.M."/>
            <person name="Ohora S."/>
            <person name="Walle B.V."/>
            <person name="Veldhoen N."/>
            <person name="Helbing C.C."/>
            <person name="Birol I."/>
        </authorList>
    </citation>
    <scope>NUCLEOTIDE SEQUENCE [LARGE SCALE GENOMIC DNA]</scope>
</reference>
<dbReference type="EMBL" id="KV933025">
    <property type="protein sequence ID" value="PIO31292.1"/>
    <property type="molecule type" value="Genomic_DNA"/>
</dbReference>
<dbReference type="PANTHER" id="PTHR19441:SF30">
    <property type="entry name" value="ELAFIN"/>
    <property type="match status" value="1"/>
</dbReference>
<feature type="domain" description="WAP" evidence="3">
    <location>
        <begin position="367"/>
        <end position="421"/>
    </location>
</feature>
<accession>A0A2G9RTS9</accession>
<dbReference type="PANTHER" id="PTHR19441">
    <property type="entry name" value="WHEY ACDIC PROTEIN WAP"/>
    <property type="match status" value="1"/>
</dbReference>
<gene>
    <name evidence="4" type="ORF">AB205_0089180</name>
</gene>
<dbReference type="GO" id="GO:0045087">
    <property type="term" value="P:innate immune response"/>
    <property type="evidence" value="ECO:0007669"/>
    <property type="project" value="TreeGrafter"/>
</dbReference>
<organism evidence="4 5">
    <name type="scientific">Aquarana catesbeiana</name>
    <name type="common">American bullfrog</name>
    <name type="synonym">Rana catesbeiana</name>
    <dbReference type="NCBI Taxonomy" id="8400"/>
    <lineage>
        <taxon>Eukaryota</taxon>
        <taxon>Metazoa</taxon>
        <taxon>Chordata</taxon>
        <taxon>Craniata</taxon>
        <taxon>Vertebrata</taxon>
        <taxon>Euteleostomi</taxon>
        <taxon>Amphibia</taxon>
        <taxon>Batrachia</taxon>
        <taxon>Anura</taxon>
        <taxon>Neobatrachia</taxon>
        <taxon>Ranoidea</taxon>
        <taxon>Ranidae</taxon>
        <taxon>Aquarana</taxon>
    </lineage>
</organism>
<feature type="domain" description="WAP" evidence="3">
    <location>
        <begin position="423"/>
        <end position="469"/>
    </location>
</feature>
<dbReference type="EMBL" id="KV933025">
    <property type="protein sequence ID" value="PIO31293.1"/>
    <property type="molecule type" value="Genomic_DNA"/>
</dbReference>
<feature type="domain" description="WAP" evidence="3">
    <location>
        <begin position="146"/>
        <end position="200"/>
    </location>
</feature>
<dbReference type="AlphaFoldDB" id="A0A2G9RTS9"/>
<dbReference type="Pfam" id="PF00095">
    <property type="entry name" value="WAP"/>
    <property type="match status" value="10"/>
</dbReference>
<sequence>MLYKCPSVNTTACVNDVDCKGHQKCCSESCVNKCRDPVGEPNVVEKSGQCPHVGPPGTVIRYACKSVNTTACVNDADCEGHQKCCSEFCVNKCREPMDKPGSCPVPPERCFKAPRLDGICTKDHQCPGHQKCCVRLCEYDCVAPEKFEKSGQCPHVGPPGTFILFKCPSVNTSACVNDVDCEGHQKCCSESCVNKCREPVGEPTVVEKGGECPHVGPPGTVIRYACKSVNTTACVNDVDCEGHQKCCSEFCVNKCREPMDKPGTCPVPPERCFKAPRLDGICTKDHQCPGHQKCCVRLCEYDCVAPEKFKKSGQCPHVGPPGTFMLYKCPSVNTTACVNDVDCKGHQKCCSKSCVNKCRDPVGQPTVVEKSGECPHVLPPGIVIRYACKSVNTTACVNDVDCEGHQKCCSEFCVNKCREPMDKPGTCPVPPERCLKAPRLDGICTKDHQCPGHQKCCVRLCEYDCVGPEKFQKSGQCPHVGLPGTVMQNTCQSVNTSACVNDVDCEGQQKCCNELCVNKCRDPMCKPSLGRCKGQKCTLCTLRKKG</sequence>
<evidence type="ECO:0000313" key="5">
    <source>
        <dbReference type="Proteomes" id="UP000228934"/>
    </source>
</evidence>
<dbReference type="SUPFAM" id="SSF57256">
    <property type="entry name" value="Elafin-like"/>
    <property type="match status" value="10"/>
</dbReference>
<dbReference type="InterPro" id="IPR008197">
    <property type="entry name" value="WAP_dom"/>
</dbReference>
<reference evidence="4" key="2">
    <citation type="submission" date="2017-08" db="EMBL/GenBank/DDBJ databases">
        <title>Assembly of the North American Bullfrog Genome.</title>
        <authorList>
            <person name="Warren R.L."/>
            <person name="Vandervalk B.P."/>
            <person name="Kucuk E."/>
            <person name="Birol I."/>
            <person name="Helbing C."/>
            <person name="Pandoh P."/>
            <person name="Behsaz B."/>
            <person name="Mohamadi H."/>
            <person name="Chu J."/>
            <person name="Jackman S."/>
            <person name="Hammond S.A."/>
            <person name="Veldhoen N."/>
            <person name="Kirk H."/>
            <person name="Zhao Y."/>
            <person name="Coope R."/>
            <person name="Pleasance S."/>
            <person name="Moore R."/>
            <person name="Holt R."/>
        </authorList>
    </citation>
    <scope>NUCLEOTIDE SEQUENCE</scope>
    <source>
        <strain evidence="4">Bruno</strain>
        <tissue evidence="4">Liver</tissue>
    </source>
</reference>
<dbReference type="GO" id="GO:0019731">
    <property type="term" value="P:antibacterial humoral response"/>
    <property type="evidence" value="ECO:0007669"/>
    <property type="project" value="TreeGrafter"/>
</dbReference>
<keyword evidence="5" id="KW-1185">Reference proteome</keyword>
<dbReference type="OrthoDB" id="4473401at2759"/>
<feature type="domain" description="WAP" evidence="3">
    <location>
        <begin position="205"/>
        <end position="259"/>
    </location>
</feature>
<proteinExistence type="predicted"/>
<dbReference type="Proteomes" id="UP000228934">
    <property type="component" value="Unassembled WGS sequence"/>
</dbReference>
<feature type="domain" description="WAP" evidence="3">
    <location>
        <begin position="1"/>
        <end position="38"/>
    </location>
</feature>
<dbReference type="Gene3D" id="4.10.75.10">
    <property type="entry name" value="Elafin-like"/>
    <property type="match status" value="9"/>
</dbReference>
<keyword evidence="2" id="KW-1015">Disulfide bond</keyword>